<name>A0A387BHR2_9MICO</name>
<keyword evidence="1" id="KW-0472">Membrane</keyword>
<evidence type="ECO:0008006" key="4">
    <source>
        <dbReference type="Google" id="ProtNLM"/>
    </source>
</evidence>
<feature type="transmembrane region" description="Helical" evidence="1">
    <location>
        <begin position="21"/>
        <end position="43"/>
    </location>
</feature>
<keyword evidence="1" id="KW-1133">Transmembrane helix</keyword>
<dbReference type="RefSeq" id="WP_120787732.1">
    <property type="nucleotide sequence ID" value="NZ_CP032624.1"/>
</dbReference>
<reference evidence="2 3" key="1">
    <citation type="submission" date="2018-09" db="EMBL/GenBank/DDBJ databases">
        <title>Genome sequencing of strain 2DFW10M-5.</title>
        <authorList>
            <person name="Heo J."/>
            <person name="Kim S.-J."/>
            <person name="Kwon S.-W."/>
        </authorList>
    </citation>
    <scope>NUCLEOTIDE SEQUENCE [LARGE SCALE GENOMIC DNA]</scope>
    <source>
        <strain evidence="2 3">2DFW10M-5</strain>
    </source>
</reference>
<protein>
    <recommendedName>
        <fullName evidence="4">PH domain-containing protein</fullName>
    </recommendedName>
</protein>
<evidence type="ECO:0000313" key="2">
    <source>
        <dbReference type="EMBL" id="AYG02198.1"/>
    </source>
</evidence>
<evidence type="ECO:0000313" key="3">
    <source>
        <dbReference type="Proteomes" id="UP000275069"/>
    </source>
</evidence>
<dbReference type="KEGG" id="gry:D7I44_00725"/>
<keyword evidence="1" id="KW-0812">Transmembrane</keyword>
<dbReference type="AlphaFoldDB" id="A0A387BHR2"/>
<dbReference type="Proteomes" id="UP000275069">
    <property type="component" value="Chromosome"/>
</dbReference>
<proteinExistence type="predicted"/>
<accession>A0A387BHR2</accession>
<keyword evidence="3" id="KW-1185">Reference proteome</keyword>
<organism evidence="2 3">
    <name type="scientific">Gryllotalpicola protaetiae</name>
    <dbReference type="NCBI Taxonomy" id="2419771"/>
    <lineage>
        <taxon>Bacteria</taxon>
        <taxon>Bacillati</taxon>
        <taxon>Actinomycetota</taxon>
        <taxon>Actinomycetes</taxon>
        <taxon>Micrococcales</taxon>
        <taxon>Microbacteriaceae</taxon>
        <taxon>Gryllotalpicola</taxon>
    </lineage>
</organism>
<dbReference type="EMBL" id="CP032624">
    <property type="protein sequence ID" value="AYG02198.1"/>
    <property type="molecule type" value="Genomic_DNA"/>
</dbReference>
<gene>
    <name evidence="2" type="ORF">D7I44_00725</name>
</gene>
<feature type="transmembrane region" description="Helical" evidence="1">
    <location>
        <begin position="49"/>
        <end position="70"/>
    </location>
</feature>
<sequence>MSAFDESQLPMTLKPLARATTTSRLGALYVGVLGLGVLAAGVFGVLPTVAAAGLIIVGAAGVLLSLLLIARTGSVSVTLTTDFLVLRGQFSTRTVPRNAIKKVTDEPLVIWRDGAQRDHRTWLTGLALYRDQGRTGGMNTSLRSDLQTKLSLVRAWAGEPASATEGDSFRW</sequence>
<evidence type="ECO:0000256" key="1">
    <source>
        <dbReference type="SAM" id="Phobius"/>
    </source>
</evidence>